<dbReference type="Pfam" id="PF04082">
    <property type="entry name" value="Fungal_trans"/>
    <property type="match status" value="1"/>
</dbReference>
<dbReference type="Pfam" id="PF02798">
    <property type="entry name" value="GST_N"/>
    <property type="match status" value="1"/>
</dbReference>
<keyword evidence="2" id="KW-0862">Zinc</keyword>
<protein>
    <recommendedName>
        <fullName evidence="10">Transcription factor</fullName>
    </recommendedName>
</protein>
<dbReference type="InterPro" id="IPR036249">
    <property type="entry name" value="Thioredoxin-like_sf"/>
</dbReference>
<dbReference type="CDD" id="cd12148">
    <property type="entry name" value="fungal_TF_MHR"/>
    <property type="match status" value="1"/>
</dbReference>
<keyword evidence="1" id="KW-0479">Metal-binding</keyword>
<dbReference type="EMBL" id="SWKV01000008">
    <property type="protein sequence ID" value="KAF3044655.1"/>
    <property type="molecule type" value="Genomic_DNA"/>
</dbReference>
<dbReference type="OrthoDB" id="654211at2759"/>
<dbReference type="GO" id="GO:0003677">
    <property type="term" value="F:DNA binding"/>
    <property type="evidence" value="ECO:0007669"/>
    <property type="project" value="InterPro"/>
</dbReference>
<evidence type="ECO:0000256" key="3">
    <source>
        <dbReference type="ARBA" id="ARBA00023015"/>
    </source>
</evidence>
<dbReference type="InterPro" id="IPR036282">
    <property type="entry name" value="Glutathione-S-Trfase_C_sf"/>
</dbReference>
<dbReference type="SUPFAM" id="SSF52833">
    <property type="entry name" value="Thioredoxin-like"/>
    <property type="match status" value="1"/>
</dbReference>
<reference evidence="8" key="1">
    <citation type="submission" date="2019-04" db="EMBL/GenBank/DDBJ databases">
        <title>Sequencing of skin fungus with MAO and IRED activity.</title>
        <authorList>
            <person name="Marsaioli A.J."/>
            <person name="Bonatto J.M.C."/>
            <person name="Reis Junior O."/>
        </authorList>
    </citation>
    <scope>NUCLEOTIDE SEQUENCE</scope>
    <source>
        <strain evidence="8">28M1</strain>
    </source>
</reference>
<evidence type="ECO:0000313" key="9">
    <source>
        <dbReference type="Proteomes" id="UP000758155"/>
    </source>
</evidence>
<accession>A0A9P5C499</accession>
<dbReference type="SFLD" id="SFLDS00019">
    <property type="entry name" value="Glutathione_Transferase_(cytos"/>
    <property type="match status" value="1"/>
</dbReference>
<name>A0A9P5C499_9PLEO</name>
<evidence type="ECO:0008006" key="10">
    <source>
        <dbReference type="Google" id="ProtNLM"/>
    </source>
</evidence>
<comment type="caution">
    <text evidence="8">The sequence shown here is derived from an EMBL/GenBank/DDBJ whole genome shotgun (WGS) entry which is preliminary data.</text>
</comment>
<dbReference type="Pfam" id="PF00043">
    <property type="entry name" value="GST_C"/>
    <property type="match status" value="1"/>
</dbReference>
<dbReference type="GO" id="GO:0006351">
    <property type="term" value="P:DNA-templated transcription"/>
    <property type="evidence" value="ECO:0007669"/>
    <property type="project" value="InterPro"/>
</dbReference>
<dbReference type="SUPFAM" id="SSF47616">
    <property type="entry name" value="GST C-terminal domain-like"/>
    <property type="match status" value="1"/>
</dbReference>
<feature type="domain" description="GST N-terminal" evidence="6">
    <location>
        <begin position="604"/>
        <end position="663"/>
    </location>
</feature>
<evidence type="ECO:0000259" key="6">
    <source>
        <dbReference type="PROSITE" id="PS50404"/>
    </source>
</evidence>
<dbReference type="PROSITE" id="PS50405">
    <property type="entry name" value="GST_CTER"/>
    <property type="match status" value="1"/>
</dbReference>
<proteinExistence type="predicted"/>
<dbReference type="InterPro" id="IPR007219">
    <property type="entry name" value="XnlR_reg_dom"/>
</dbReference>
<keyword evidence="5" id="KW-0539">Nucleus</keyword>
<dbReference type="InterPro" id="IPR004046">
    <property type="entry name" value="GST_C"/>
</dbReference>
<sequence>MPDPDQSIPIEAKYLIGTNETRPHISTFDLFHAPDTLGFQNDFDDLGWMTGSLDPYLWPISFDLGQEFDIVQNIGGVDTTSRQIPANVAAAVNLPTPASDIADLYSRARSPVLDRDAVEVRQYHATQIELDAPLHFPNIDPASIVDAELENFTHVQTLPIEKVEAITRLVEELQREPHHPPFTNLNIPPQPVLNAWVQLYFEYFHPVFPVLHKPTFLLPEVDPLLVLCVAGIGAQFSNIRNARGFAQSIHELVRRSSSSRCEKQNQLGRTVWMTQVIMLNNLAMSHSGDRRELEIAEVLQAVSIALARRKGMFEDVLPHDRIAKLQLPLEQAWRLWAVDEERRRTGFAIWLLDHSYRAHFNLTSIMDPCELRNSLPQSENRWSAVSAESWAHYPPGLDSGRTQTLGEVCLNATWTSVWPKTGTLGKQVILSELMEQARPWHPFQCHKSVTTSDRAPAREALESILDVMESQRETASLDDMKASLTHKVMCLAALMTCHAPATDLTVAALRQIYQRLGDRELAAVAQKWNECSMQGRMTVYYAARLFETIRNNHATHYAIPVYLLRAVLTLWLYARLFDNSSLTGFSVSRSVTITTNPNDVDVKLGLEYDLELVDLMQDEHHSSDHVQLRHPLAKIPAIEIEGYKLFESRAICRFLASRYPINPGFLSLPTDTDALGIFEQAASVEYACFEPAVSQLSLEKITEAVTGQDAVPHTVAHHEAELRSVLDYYESVLSKQKWLAGQNYSLIDVFHIPWFASLITKLGYQSEVESRDNVRAWWARAEQRPAWQKVLGGQ</sequence>
<dbReference type="InterPro" id="IPR010987">
    <property type="entry name" value="Glutathione-S-Trfase_C-like"/>
</dbReference>
<evidence type="ECO:0000259" key="7">
    <source>
        <dbReference type="PROSITE" id="PS50405"/>
    </source>
</evidence>
<evidence type="ECO:0000256" key="4">
    <source>
        <dbReference type="ARBA" id="ARBA00023163"/>
    </source>
</evidence>
<dbReference type="Proteomes" id="UP000758155">
    <property type="component" value="Unassembled WGS sequence"/>
</dbReference>
<evidence type="ECO:0000256" key="2">
    <source>
        <dbReference type="ARBA" id="ARBA00022833"/>
    </source>
</evidence>
<keyword evidence="4" id="KW-0804">Transcription</keyword>
<gene>
    <name evidence="8" type="ORF">E8E12_007674</name>
</gene>
<feature type="domain" description="GST C-terminal" evidence="7">
    <location>
        <begin position="671"/>
        <end position="794"/>
    </location>
</feature>
<evidence type="ECO:0000256" key="5">
    <source>
        <dbReference type="ARBA" id="ARBA00023242"/>
    </source>
</evidence>
<dbReference type="InterPro" id="IPR040079">
    <property type="entry name" value="Glutathione_S-Trfase"/>
</dbReference>
<keyword evidence="9" id="KW-1185">Reference proteome</keyword>
<evidence type="ECO:0000313" key="8">
    <source>
        <dbReference type="EMBL" id="KAF3044655.1"/>
    </source>
</evidence>
<dbReference type="PANTHER" id="PTHR47660:SF7">
    <property type="entry name" value="TRANSCRIPTION FACTOR WITH C2H2 AND ZN(2)-CYS(6) DNA BINDING DOMAIN (EUROFUNG)"/>
    <property type="match status" value="1"/>
</dbReference>
<dbReference type="Gene3D" id="1.20.1050.10">
    <property type="match status" value="1"/>
</dbReference>
<dbReference type="SFLD" id="SFLDG00358">
    <property type="entry name" value="Main_(cytGST)"/>
    <property type="match status" value="1"/>
</dbReference>
<dbReference type="GO" id="GO:0008270">
    <property type="term" value="F:zinc ion binding"/>
    <property type="evidence" value="ECO:0007669"/>
    <property type="project" value="InterPro"/>
</dbReference>
<dbReference type="Gene3D" id="3.40.30.10">
    <property type="entry name" value="Glutaredoxin"/>
    <property type="match status" value="1"/>
</dbReference>
<evidence type="ECO:0000256" key="1">
    <source>
        <dbReference type="ARBA" id="ARBA00022723"/>
    </source>
</evidence>
<dbReference type="PANTHER" id="PTHR47660">
    <property type="entry name" value="TRANSCRIPTION FACTOR WITH C2H2 AND ZN(2)-CYS(6) DNA BINDING DOMAIN (EUROFUNG)-RELATED-RELATED"/>
    <property type="match status" value="1"/>
</dbReference>
<dbReference type="PROSITE" id="PS50404">
    <property type="entry name" value="GST_NTER"/>
    <property type="match status" value="1"/>
</dbReference>
<dbReference type="InterPro" id="IPR004045">
    <property type="entry name" value="Glutathione_S-Trfase_N"/>
</dbReference>
<keyword evidence="3" id="KW-0805">Transcription regulation</keyword>
<dbReference type="AlphaFoldDB" id="A0A9P5C499"/>
<organism evidence="8 9">
    <name type="scientific">Didymella heteroderae</name>
    <dbReference type="NCBI Taxonomy" id="1769908"/>
    <lineage>
        <taxon>Eukaryota</taxon>
        <taxon>Fungi</taxon>
        <taxon>Dikarya</taxon>
        <taxon>Ascomycota</taxon>
        <taxon>Pezizomycotina</taxon>
        <taxon>Dothideomycetes</taxon>
        <taxon>Pleosporomycetidae</taxon>
        <taxon>Pleosporales</taxon>
        <taxon>Pleosporineae</taxon>
        <taxon>Didymellaceae</taxon>
        <taxon>Didymella</taxon>
    </lineage>
</organism>